<dbReference type="Gene3D" id="2.130.10.10">
    <property type="entry name" value="YVTN repeat-like/Quinoprotein amine dehydrogenase"/>
    <property type="match status" value="1"/>
</dbReference>
<evidence type="ECO:0000313" key="20">
    <source>
        <dbReference type="EMBL" id="SAM03726.1"/>
    </source>
</evidence>
<dbReference type="PANTHER" id="PTHR16047:SF7">
    <property type="entry name" value="E3 UBIQUITIN-PROTEIN LIGASE RFWD3"/>
    <property type="match status" value="1"/>
</dbReference>
<sequence length="717" mass="81442">MATSEPELTDEQILAFEQQIKDQEAQKIPLVCQDEPLSKLEEEFKDNESFLRKVKNLSQKHSRIRKCRGDGNCFFRAFAFAWFESTLHNKSKYDAALAQLKNTPALLEKAGFQKLAYEDFYDITLEQFEKIPAYATDPDLFLVSFQSEETSNAIVMHLRFVASAYLRVHADDYEPFLVAEMISIDEFCAMHVEAFGRESDHLQIISLTKALDVPVEVIYLDGGREDEAAVHEFWPDEAEKGQRAPLQLIYRPDLTDGEDDEDDTMECSICSEDWTQAGPHRLISLKCGHLYGEKCILRWITRSKGPKAGCPHCKHPIKVSDIRAVIPIKLGAIDTAQIERFKSEVASTKAAIVERRYQLEKALLALSMSRRELEKRKARIQLAKDSNDDALMSLSKPRRTLQHSRTDYLLTEDLGTRVMTINQQSKMIFASTKRRNRYGVDIFGLDRIGRVAYIPIHDGAIRDIKCRDDLLLSCGVDKMLKLMSPKEQQAVQNISMEAPGWCCSFDPEHSSLLYCGLANATTLVYDIRNTAEPLHRLQDRQKTGASPMYSLIPMIVGGKSTVLCGNLTKITAWDLDDTQCHVVDMDCSDEYKPYSLTRDEMDGSLLVSLRSHESSKHVIGRITDDWKMDISHTFDHIHQQKWVSKTVHFTDDDDDSRSLYCFANDENGSLCIGDGGQATTYPLGERIFDLNYCKLNESGNKIVAALTASKLHLYTFM</sequence>
<keyword evidence="12" id="KW-0378">Hydrolase</keyword>
<dbReference type="InParanoid" id="A0A163JLG8"/>
<keyword evidence="7" id="KW-0645">Protease</keyword>
<name>A0A163JLG8_ABSGL</name>
<dbReference type="Gene3D" id="3.30.200.60">
    <property type="entry name" value="Peptidase C65 Otubain, subdomain 1"/>
    <property type="match status" value="1"/>
</dbReference>
<dbReference type="STRING" id="4829.A0A163JLG8"/>
<proteinExistence type="predicted"/>
<comment type="catalytic activity">
    <reaction evidence="2">
        <text>S-ubiquitinyl-[E2 ubiquitin-conjugating enzyme]-L-cysteine + [acceptor protein]-L-lysine = [E2 ubiquitin-conjugating enzyme]-L-cysteine + N(6)-ubiquitinyl-[acceptor protein]-L-lysine.</text>
        <dbReference type="EC" id="2.3.2.27"/>
    </reaction>
</comment>
<dbReference type="InterPro" id="IPR042467">
    <property type="entry name" value="Peptidase_C65_otubain_sub2"/>
</dbReference>
<dbReference type="SMART" id="SM00184">
    <property type="entry name" value="RING"/>
    <property type="match status" value="1"/>
</dbReference>
<evidence type="ECO:0000256" key="15">
    <source>
        <dbReference type="ARBA" id="ARBA00023242"/>
    </source>
</evidence>
<dbReference type="GO" id="GO:0016604">
    <property type="term" value="C:nuclear body"/>
    <property type="evidence" value="ECO:0007669"/>
    <property type="project" value="UniProtKB-SubCell"/>
</dbReference>
<dbReference type="InterPro" id="IPR036322">
    <property type="entry name" value="WD40_repeat_dom_sf"/>
</dbReference>
<dbReference type="InterPro" id="IPR037381">
    <property type="entry name" value="RFWD3"/>
</dbReference>
<dbReference type="InterPro" id="IPR003323">
    <property type="entry name" value="OTU_dom"/>
</dbReference>
<keyword evidence="17" id="KW-0479">Metal-binding</keyword>
<keyword evidence="6" id="KW-0853">WD repeat</keyword>
<evidence type="ECO:0000259" key="18">
    <source>
        <dbReference type="PROSITE" id="PS50089"/>
    </source>
</evidence>
<keyword evidence="10" id="KW-0227">DNA damage</keyword>
<dbReference type="GO" id="GO:0004843">
    <property type="term" value="F:cysteine-type deubiquitinase activity"/>
    <property type="evidence" value="ECO:0007669"/>
    <property type="project" value="UniProtKB-EC"/>
</dbReference>
<keyword evidence="5" id="KW-0963">Cytoplasm</keyword>
<evidence type="ECO:0000256" key="8">
    <source>
        <dbReference type="ARBA" id="ARBA00022679"/>
    </source>
</evidence>
<feature type="domain" description="RING-type" evidence="18">
    <location>
        <begin position="267"/>
        <end position="314"/>
    </location>
</feature>
<dbReference type="EMBL" id="LT554228">
    <property type="protein sequence ID" value="SAM03726.1"/>
    <property type="molecule type" value="Genomic_DNA"/>
</dbReference>
<dbReference type="AlphaFoldDB" id="A0A163JLG8"/>
<dbReference type="CDD" id="cd22749">
    <property type="entry name" value="Otubain_C65"/>
    <property type="match status" value="1"/>
</dbReference>
<keyword evidence="9" id="KW-0677">Repeat</keyword>
<feature type="domain" description="OTU" evidence="19">
    <location>
        <begin position="62"/>
        <end position="322"/>
    </location>
</feature>
<dbReference type="Pfam" id="PF10275">
    <property type="entry name" value="Peptidase_C65"/>
    <property type="match status" value="1"/>
</dbReference>
<reference evidence="20" key="1">
    <citation type="submission" date="2016-04" db="EMBL/GenBank/DDBJ databases">
        <authorList>
            <person name="Evans L.H."/>
            <person name="Alamgir A."/>
            <person name="Owens N."/>
            <person name="Weber N.D."/>
            <person name="Virtaneva K."/>
            <person name="Barbian K."/>
            <person name="Babar A."/>
            <person name="Rosenke K."/>
        </authorList>
    </citation>
    <scope>NUCLEOTIDE SEQUENCE [LARGE SCALE GENOMIC DNA]</scope>
    <source>
        <strain evidence="20">CBS 101.48</strain>
    </source>
</reference>
<dbReference type="GO" id="GO:0016567">
    <property type="term" value="P:protein ubiquitination"/>
    <property type="evidence" value="ECO:0007669"/>
    <property type="project" value="InterPro"/>
</dbReference>
<dbReference type="Proteomes" id="UP000078561">
    <property type="component" value="Unassembled WGS sequence"/>
</dbReference>
<dbReference type="SUPFAM" id="SSF57850">
    <property type="entry name" value="RING/U-box"/>
    <property type="match status" value="1"/>
</dbReference>
<dbReference type="CDD" id="cd16450">
    <property type="entry name" value="mRING-C3HGC3_RFWD3"/>
    <property type="match status" value="1"/>
</dbReference>
<dbReference type="InterPro" id="IPR019400">
    <property type="entry name" value="Peptidase_C65_otubain"/>
</dbReference>
<keyword evidence="13" id="KW-0788">Thiol protease</keyword>
<evidence type="ECO:0000256" key="7">
    <source>
        <dbReference type="ARBA" id="ARBA00022670"/>
    </source>
</evidence>
<evidence type="ECO:0000256" key="10">
    <source>
        <dbReference type="ARBA" id="ARBA00022763"/>
    </source>
</evidence>
<evidence type="ECO:0000259" key="19">
    <source>
        <dbReference type="PROSITE" id="PS50802"/>
    </source>
</evidence>
<dbReference type="InterPro" id="IPR038765">
    <property type="entry name" value="Papain-like_cys_pep_sf"/>
</dbReference>
<evidence type="ECO:0000256" key="17">
    <source>
        <dbReference type="PROSITE-ProRule" id="PRU00175"/>
    </source>
</evidence>
<keyword evidence="11" id="KW-0833">Ubl conjugation pathway</keyword>
<keyword evidence="17" id="KW-0863">Zinc-finger</keyword>
<comment type="subcellular location">
    <subcellularLocation>
        <location evidence="3">Cytoplasm</location>
    </subcellularLocation>
    <subcellularLocation>
        <location evidence="16">Nucleus</location>
        <location evidence="16">Nuclear body</location>
    </subcellularLocation>
</comment>
<comment type="pathway">
    <text evidence="4">Protein modification; protein ubiquitination.</text>
</comment>
<dbReference type="Pfam" id="PF23419">
    <property type="entry name" value="WD40_RFWD3"/>
    <property type="match status" value="1"/>
</dbReference>
<organism evidence="20">
    <name type="scientific">Absidia glauca</name>
    <name type="common">Pin mould</name>
    <dbReference type="NCBI Taxonomy" id="4829"/>
    <lineage>
        <taxon>Eukaryota</taxon>
        <taxon>Fungi</taxon>
        <taxon>Fungi incertae sedis</taxon>
        <taxon>Mucoromycota</taxon>
        <taxon>Mucoromycotina</taxon>
        <taxon>Mucoromycetes</taxon>
        <taxon>Mucorales</taxon>
        <taxon>Cunninghamellaceae</taxon>
        <taxon>Absidia</taxon>
    </lineage>
</organism>
<dbReference type="Gene3D" id="1.20.1300.20">
    <property type="entry name" value="Peptidase C65 Otubain, subdomain 2"/>
    <property type="match status" value="1"/>
</dbReference>
<evidence type="ECO:0000256" key="4">
    <source>
        <dbReference type="ARBA" id="ARBA00004906"/>
    </source>
</evidence>
<keyword evidence="8" id="KW-0808">Transferase</keyword>
<evidence type="ECO:0000256" key="13">
    <source>
        <dbReference type="ARBA" id="ARBA00022807"/>
    </source>
</evidence>
<keyword evidence="21" id="KW-1185">Reference proteome</keyword>
<keyword evidence="17" id="KW-0862">Zinc</keyword>
<dbReference type="OMA" id="NMARTTI"/>
<dbReference type="InterPro" id="IPR042468">
    <property type="entry name" value="Peptidase_C65_otubain_sub1"/>
</dbReference>
<keyword evidence="14" id="KW-0234">DNA repair</keyword>
<evidence type="ECO:0000313" key="21">
    <source>
        <dbReference type="Proteomes" id="UP000078561"/>
    </source>
</evidence>
<evidence type="ECO:0000256" key="9">
    <source>
        <dbReference type="ARBA" id="ARBA00022737"/>
    </source>
</evidence>
<evidence type="ECO:0000256" key="11">
    <source>
        <dbReference type="ARBA" id="ARBA00022786"/>
    </source>
</evidence>
<keyword evidence="15" id="KW-0539">Nucleus</keyword>
<dbReference type="InterPro" id="IPR015943">
    <property type="entry name" value="WD40/YVTN_repeat-like_dom_sf"/>
</dbReference>
<dbReference type="Pfam" id="PF13639">
    <property type="entry name" value="zf-RING_2"/>
    <property type="match status" value="1"/>
</dbReference>
<dbReference type="SUPFAM" id="SSF54001">
    <property type="entry name" value="Cysteine proteinases"/>
    <property type="match status" value="1"/>
</dbReference>
<evidence type="ECO:0000256" key="3">
    <source>
        <dbReference type="ARBA" id="ARBA00004496"/>
    </source>
</evidence>
<comment type="catalytic activity">
    <reaction evidence="1">
        <text>Thiol-dependent hydrolysis of ester, thioester, amide, peptide and isopeptide bonds formed by the C-terminal Gly of ubiquitin (a 76-residue protein attached to proteins as an intracellular targeting signal).</text>
        <dbReference type="EC" id="3.4.19.12"/>
    </reaction>
</comment>
<gene>
    <name evidence="20" type="primary">ABSGL_09569.1 scaffold 11342</name>
</gene>
<evidence type="ECO:0000256" key="1">
    <source>
        <dbReference type="ARBA" id="ARBA00000707"/>
    </source>
</evidence>
<dbReference type="PROSITE" id="PS50089">
    <property type="entry name" value="ZF_RING_2"/>
    <property type="match status" value="1"/>
</dbReference>
<dbReference type="GO" id="GO:0061630">
    <property type="term" value="F:ubiquitin protein ligase activity"/>
    <property type="evidence" value="ECO:0007669"/>
    <property type="project" value="UniProtKB-EC"/>
</dbReference>
<evidence type="ECO:0000256" key="14">
    <source>
        <dbReference type="ARBA" id="ARBA00023204"/>
    </source>
</evidence>
<dbReference type="PROSITE" id="PS50802">
    <property type="entry name" value="OTU"/>
    <property type="match status" value="1"/>
</dbReference>
<evidence type="ECO:0000256" key="2">
    <source>
        <dbReference type="ARBA" id="ARBA00000900"/>
    </source>
</evidence>
<evidence type="ECO:0000256" key="16">
    <source>
        <dbReference type="ARBA" id="ARBA00034306"/>
    </source>
</evidence>
<dbReference type="InterPro" id="IPR013083">
    <property type="entry name" value="Znf_RING/FYVE/PHD"/>
</dbReference>
<dbReference type="PANTHER" id="PTHR16047">
    <property type="entry name" value="RFWD3 PROTEIN"/>
    <property type="match status" value="1"/>
</dbReference>
<dbReference type="Gene3D" id="3.30.40.10">
    <property type="entry name" value="Zinc/RING finger domain, C3HC4 (zinc finger)"/>
    <property type="match status" value="1"/>
</dbReference>
<dbReference type="GO" id="GO:0036297">
    <property type="term" value="P:interstrand cross-link repair"/>
    <property type="evidence" value="ECO:0007669"/>
    <property type="project" value="InterPro"/>
</dbReference>
<dbReference type="InterPro" id="IPR001841">
    <property type="entry name" value="Znf_RING"/>
</dbReference>
<accession>A0A163JLG8</accession>
<protein>
    <submittedName>
        <fullName evidence="20">Uncharacterized protein</fullName>
    </submittedName>
</protein>
<dbReference type="GO" id="GO:0005737">
    <property type="term" value="C:cytoplasm"/>
    <property type="evidence" value="ECO:0007669"/>
    <property type="project" value="UniProtKB-SubCell"/>
</dbReference>
<dbReference type="OrthoDB" id="18915at2759"/>
<dbReference type="GO" id="GO:0008270">
    <property type="term" value="F:zinc ion binding"/>
    <property type="evidence" value="ECO:0007669"/>
    <property type="project" value="UniProtKB-KW"/>
</dbReference>
<evidence type="ECO:0000256" key="6">
    <source>
        <dbReference type="ARBA" id="ARBA00022574"/>
    </source>
</evidence>
<evidence type="ECO:0000256" key="5">
    <source>
        <dbReference type="ARBA" id="ARBA00022490"/>
    </source>
</evidence>
<dbReference type="GO" id="GO:0006508">
    <property type="term" value="P:proteolysis"/>
    <property type="evidence" value="ECO:0007669"/>
    <property type="project" value="UniProtKB-KW"/>
</dbReference>
<dbReference type="InterPro" id="IPR056527">
    <property type="entry name" value="WD40_RFWD3"/>
</dbReference>
<evidence type="ECO:0000256" key="12">
    <source>
        <dbReference type="ARBA" id="ARBA00022801"/>
    </source>
</evidence>
<dbReference type="SUPFAM" id="SSF50978">
    <property type="entry name" value="WD40 repeat-like"/>
    <property type="match status" value="1"/>
</dbReference>